<evidence type="ECO:0000313" key="3">
    <source>
        <dbReference type="Proteomes" id="UP000264702"/>
    </source>
</evidence>
<feature type="transmembrane region" description="Helical" evidence="1">
    <location>
        <begin position="154"/>
        <end position="177"/>
    </location>
</feature>
<feature type="transmembrane region" description="Helical" evidence="1">
    <location>
        <begin position="189"/>
        <end position="208"/>
    </location>
</feature>
<dbReference type="OrthoDB" id="111561at2"/>
<proteinExistence type="predicted"/>
<dbReference type="RefSeq" id="WP_117299129.1">
    <property type="nucleotide sequence ID" value="NZ_QVQT02000003.1"/>
</dbReference>
<feature type="transmembrane region" description="Helical" evidence="1">
    <location>
        <begin position="519"/>
        <end position="539"/>
    </location>
</feature>
<feature type="transmembrane region" description="Helical" evidence="1">
    <location>
        <begin position="258"/>
        <end position="279"/>
    </location>
</feature>
<protein>
    <submittedName>
        <fullName evidence="2">Uncharacterized protein</fullName>
    </submittedName>
</protein>
<dbReference type="AlphaFoldDB" id="A0A372IPS0"/>
<reference evidence="2 3" key="1">
    <citation type="submission" date="2018-08" db="EMBL/GenBank/DDBJ databases">
        <title>Acidipila sp. 4G-K13, an acidobacterium isolated from forest soil.</title>
        <authorList>
            <person name="Gao Z.-H."/>
            <person name="Qiu L.-H."/>
        </authorList>
    </citation>
    <scope>NUCLEOTIDE SEQUENCE [LARGE SCALE GENOMIC DNA]</scope>
    <source>
        <strain evidence="2 3">4G-K13</strain>
    </source>
</reference>
<comment type="caution">
    <text evidence="2">The sequence shown here is derived from an EMBL/GenBank/DDBJ whole genome shotgun (WGS) entry which is preliminary data.</text>
</comment>
<feature type="transmembrane region" description="Helical" evidence="1">
    <location>
        <begin position="85"/>
        <end position="106"/>
    </location>
</feature>
<feature type="transmembrane region" description="Helical" evidence="1">
    <location>
        <begin position="344"/>
        <end position="362"/>
    </location>
</feature>
<keyword evidence="3" id="KW-1185">Reference proteome</keyword>
<organism evidence="2 3">
    <name type="scientific">Paracidobacterium acidisoli</name>
    <dbReference type="NCBI Taxonomy" id="2303751"/>
    <lineage>
        <taxon>Bacteria</taxon>
        <taxon>Pseudomonadati</taxon>
        <taxon>Acidobacteriota</taxon>
        <taxon>Terriglobia</taxon>
        <taxon>Terriglobales</taxon>
        <taxon>Acidobacteriaceae</taxon>
        <taxon>Paracidobacterium</taxon>
    </lineage>
</organism>
<feature type="transmembrane region" description="Helical" evidence="1">
    <location>
        <begin position="445"/>
        <end position="470"/>
    </location>
</feature>
<sequence length="560" mass="59736">MSGASIVSRQARAQYAAFVKIRRRMFVHSLHTMRGSFELGAKIFSTLMYFVLGLSAAFGLGYGAWQAAAYGHPDAFTFLLWPVFVLWQIVPVMAASFTEVIDLGGLLRFPLGFGPYAVLYLVFGLFDLSTLLGGICLAGIWVGTGIARPALLPWAALVLLLFAAFNILLTRMIFAWIDRWLAQRRTREVLSAVFLFLLLGVQFVNPAVRRGLTSGHKRTHAPLVTEQTVAALNRAQSALPAGLAAGALRAAVEGRLPAGLADAGGVMLYAAAAGLLLCVRLRKEYRGESLSEAPAREAVKARSHAGPMPAMLREDGDAEEKASAWGAVQAVFVKEARTLLRSGAMLYSLVAPLVILFVFRGGSAGHSFTYALPVGIAYGFLGLVRMMYNSLGAEGGGIQFYFLSLVPMRSVMLGKNLLHLALAVAETAVMSGLAIYLFGVPDSQIVLATAAWVVFALPAHLAAGNLLSILMPYKMTLWRMSRDQGATGNALLSMALQAAIFGVGALVVLGLTALGHPDLAPVVLLGLAAGSAAAYVLVLKNAGRMMMARREPLVETLARI</sequence>
<evidence type="ECO:0000256" key="1">
    <source>
        <dbReference type="SAM" id="Phobius"/>
    </source>
</evidence>
<dbReference type="Proteomes" id="UP000264702">
    <property type="component" value="Unassembled WGS sequence"/>
</dbReference>
<feature type="transmembrane region" description="Helical" evidence="1">
    <location>
        <begin position="491"/>
        <end position="513"/>
    </location>
</feature>
<name>A0A372IPS0_9BACT</name>
<feature type="transmembrane region" description="Helical" evidence="1">
    <location>
        <begin position="368"/>
        <end position="388"/>
    </location>
</feature>
<accession>A0A372IPS0</accession>
<keyword evidence="1" id="KW-1133">Transmembrane helix</keyword>
<feature type="transmembrane region" description="Helical" evidence="1">
    <location>
        <begin position="417"/>
        <end position="439"/>
    </location>
</feature>
<feature type="transmembrane region" description="Helical" evidence="1">
    <location>
        <begin position="43"/>
        <end position="65"/>
    </location>
</feature>
<gene>
    <name evidence="2" type="ORF">D0Y96_09575</name>
</gene>
<evidence type="ECO:0000313" key="2">
    <source>
        <dbReference type="EMBL" id="RFU16960.1"/>
    </source>
</evidence>
<keyword evidence="1" id="KW-0812">Transmembrane</keyword>
<dbReference type="EMBL" id="QVQT01000003">
    <property type="protein sequence ID" value="RFU16960.1"/>
    <property type="molecule type" value="Genomic_DNA"/>
</dbReference>
<keyword evidence="1" id="KW-0472">Membrane</keyword>